<dbReference type="RefSeq" id="WP_345727374.1">
    <property type="nucleotide sequence ID" value="NZ_BAAAYN010000010.1"/>
</dbReference>
<keyword evidence="9" id="KW-1185">Reference proteome</keyword>
<feature type="transmembrane region" description="Helical" evidence="7">
    <location>
        <begin position="281"/>
        <end position="299"/>
    </location>
</feature>
<evidence type="ECO:0000256" key="2">
    <source>
        <dbReference type="ARBA" id="ARBA00022475"/>
    </source>
</evidence>
<feature type="transmembrane region" description="Helical" evidence="7">
    <location>
        <begin position="256"/>
        <end position="274"/>
    </location>
</feature>
<dbReference type="Proteomes" id="UP001501676">
    <property type="component" value="Unassembled WGS sequence"/>
</dbReference>
<sequence length="388" mass="39637">MSELLRKAPVLALLLVGLALPLVLDDFWLQTGLFAMAAAVGAIGLTLLVGTAGQLSLGHAFFVALGAYSYAWTVGEVGGRAAGLGLPPLLGLVLAGLVAAVAGAVFSPISGRLRGIYLGLATIGLVFLARHLMVNIEDVTGGFNGRTVEPFAVPGFSFSNADPDYLAIAGVEFQGLHRLWYLFLGIALLAAWLGRNVKSSRAGRALANVRDSEAAAAAMGIHVARAKATAFVISSAYAGVAGALMALAYGRIAPDLFGLQLSIDFLVMIVLGGLGSVAGAAAGAVFVVALPLVLTQYGSELPFLAAPGSGGLDAATLSRLLYGASIIAVLLFFRGGLAGAAQRVRHRWTRRSTDAELPPPTPDSSPTAPNADAPLASDAPLTSKETAP</sequence>
<keyword evidence="2" id="KW-1003">Cell membrane</keyword>
<accession>A0ABP6SUC5</accession>
<dbReference type="Pfam" id="PF02653">
    <property type="entry name" value="BPD_transp_2"/>
    <property type="match status" value="1"/>
</dbReference>
<evidence type="ECO:0000256" key="1">
    <source>
        <dbReference type="ARBA" id="ARBA00004651"/>
    </source>
</evidence>
<keyword evidence="5 7" id="KW-0472">Membrane</keyword>
<evidence type="ECO:0000256" key="7">
    <source>
        <dbReference type="SAM" id="Phobius"/>
    </source>
</evidence>
<feature type="transmembrane region" description="Helical" evidence="7">
    <location>
        <begin position="228"/>
        <end position="250"/>
    </location>
</feature>
<organism evidence="8 9">
    <name type="scientific">Cryptosporangium minutisporangium</name>
    <dbReference type="NCBI Taxonomy" id="113569"/>
    <lineage>
        <taxon>Bacteria</taxon>
        <taxon>Bacillati</taxon>
        <taxon>Actinomycetota</taxon>
        <taxon>Actinomycetes</taxon>
        <taxon>Cryptosporangiales</taxon>
        <taxon>Cryptosporangiaceae</taxon>
        <taxon>Cryptosporangium</taxon>
    </lineage>
</organism>
<feature type="transmembrane region" description="Helical" evidence="7">
    <location>
        <begin position="179"/>
        <end position="197"/>
    </location>
</feature>
<keyword evidence="4 7" id="KW-1133">Transmembrane helix</keyword>
<feature type="transmembrane region" description="Helical" evidence="7">
    <location>
        <begin position="116"/>
        <end position="133"/>
    </location>
</feature>
<keyword evidence="3 7" id="KW-0812">Transmembrane</keyword>
<evidence type="ECO:0000256" key="4">
    <source>
        <dbReference type="ARBA" id="ARBA00022989"/>
    </source>
</evidence>
<dbReference type="EMBL" id="BAAAYN010000010">
    <property type="protein sequence ID" value="GAA3384867.1"/>
    <property type="molecule type" value="Genomic_DNA"/>
</dbReference>
<dbReference type="InterPro" id="IPR001851">
    <property type="entry name" value="ABC_transp_permease"/>
</dbReference>
<protein>
    <submittedName>
        <fullName evidence="8">Branched-chain amino acid ABC transporter permease</fullName>
    </submittedName>
</protein>
<feature type="transmembrane region" description="Helical" evidence="7">
    <location>
        <begin position="319"/>
        <end position="341"/>
    </location>
</feature>
<proteinExistence type="predicted"/>
<gene>
    <name evidence="8" type="ORF">GCM10020369_16200</name>
</gene>
<comment type="caution">
    <text evidence="8">The sequence shown here is derived from an EMBL/GenBank/DDBJ whole genome shotgun (WGS) entry which is preliminary data.</text>
</comment>
<name>A0ABP6SUC5_9ACTN</name>
<dbReference type="PANTHER" id="PTHR30482">
    <property type="entry name" value="HIGH-AFFINITY BRANCHED-CHAIN AMINO ACID TRANSPORT SYSTEM PERMEASE"/>
    <property type="match status" value="1"/>
</dbReference>
<evidence type="ECO:0000313" key="9">
    <source>
        <dbReference type="Proteomes" id="UP001501676"/>
    </source>
</evidence>
<dbReference type="CDD" id="cd06581">
    <property type="entry name" value="TM_PBP1_LivM_like"/>
    <property type="match status" value="1"/>
</dbReference>
<feature type="transmembrane region" description="Helical" evidence="7">
    <location>
        <begin position="57"/>
        <end position="74"/>
    </location>
</feature>
<evidence type="ECO:0000313" key="8">
    <source>
        <dbReference type="EMBL" id="GAA3384867.1"/>
    </source>
</evidence>
<feature type="region of interest" description="Disordered" evidence="6">
    <location>
        <begin position="349"/>
        <end position="388"/>
    </location>
</feature>
<feature type="transmembrane region" description="Helical" evidence="7">
    <location>
        <begin position="31"/>
        <end position="50"/>
    </location>
</feature>
<feature type="transmembrane region" description="Helical" evidence="7">
    <location>
        <begin position="86"/>
        <end position="109"/>
    </location>
</feature>
<dbReference type="InterPro" id="IPR043428">
    <property type="entry name" value="LivM-like"/>
</dbReference>
<evidence type="ECO:0000256" key="5">
    <source>
        <dbReference type="ARBA" id="ARBA00023136"/>
    </source>
</evidence>
<evidence type="ECO:0000256" key="3">
    <source>
        <dbReference type="ARBA" id="ARBA00022692"/>
    </source>
</evidence>
<comment type="subcellular location">
    <subcellularLocation>
        <location evidence="1">Cell membrane</location>
        <topology evidence="1">Multi-pass membrane protein</topology>
    </subcellularLocation>
</comment>
<evidence type="ECO:0000256" key="6">
    <source>
        <dbReference type="SAM" id="MobiDB-lite"/>
    </source>
</evidence>
<dbReference type="PANTHER" id="PTHR30482:SF5">
    <property type="entry name" value="ABC TRANSPORTER PERMEASE PROTEIN"/>
    <property type="match status" value="1"/>
</dbReference>
<reference evidence="9" key="1">
    <citation type="journal article" date="2019" name="Int. J. Syst. Evol. Microbiol.">
        <title>The Global Catalogue of Microorganisms (GCM) 10K type strain sequencing project: providing services to taxonomists for standard genome sequencing and annotation.</title>
        <authorList>
            <consortium name="The Broad Institute Genomics Platform"/>
            <consortium name="The Broad Institute Genome Sequencing Center for Infectious Disease"/>
            <person name="Wu L."/>
            <person name="Ma J."/>
        </authorList>
    </citation>
    <scope>NUCLEOTIDE SEQUENCE [LARGE SCALE GENOMIC DNA]</scope>
    <source>
        <strain evidence="9">JCM 9458</strain>
    </source>
</reference>